<dbReference type="PROSITE" id="PS00109">
    <property type="entry name" value="PROTEIN_KINASE_TYR"/>
    <property type="match status" value="1"/>
</dbReference>
<dbReference type="EMBL" id="ML213601">
    <property type="protein sequence ID" value="TFK38840.1"/>
    <property type="molecule type" value="Genomic_DNA"/>
</dbReference>
<dbReference type="Proteomes" id="UP000308652">
    <property type="component" value="Unassembled WGS sequence"/>
</dbReference>
<accession>A0A5C3M0X2</accession>
<organism evidence="4 5">
    <name type="scientific">Crucibulum laeve</name>
    <dbReference type="NCBI Taxonomy" id="68775"/>
    <lineage>
        <taxon>Eukaryota</taxon>
        <taxon>Fungi</taxon>
        <taxon>Dikarya</taxon>
        <taxon>Basidiomycota</taxon>
        <taxon>Agaricomycotina</taxon>
        <taxon>Agaricomycetes</taxon>
        <taxon>Agaricomycetidae</taxon>
        <taxon>Agaricales</taxon>
        <taxon>Agaricineae</taxon>
        <taxon>Nidulariaceae</taxon>
        <taxon>Crucibulum</taxon>
    </lineage>
</organism>
<dbReference type="InterPro" id="IPR001245">
    <property type="entry name" value="Ser-Thr/Tyr_kinase_cat_dom"/>
</dbReference>
<proteinExistence type="predicted"/>
<keyword evidence="4" id="KW-0808">Transferase</keyword>
<dbReference type="GO" id="GO:0005524">
    <property type="term" value="F:ATP binding"/>
    <property type="evidence" value="ECO:0007669"/>
    <property type="project" value="UniProtKB-KW"/>
</dbReference>
<dbReference type="STRING" id="68775.A0A5C3M0X2"/>
<reference evidence="4 5" key="1">
    <citation type="journal article" date="2019" name="Nat. Ecol. Evol.">
        <title>Megaphylogeny resolves global patterns of mushroom evolution.</title>
        <authorList>
            <person name="Varga T."/>
            <person name="Krizsan K."/>
            <person name="Foldi C."/>
            <person name="Dima B."/>
            <person name="Sanchez-Garcia M."/>
            <person name="Sanchez-Ramirez S."/>
            <person name="Szollosi G.J."/>
            <person name="Szarkandi J.G."/>
            <person name="Papp V."/>
            <person name="Albert L."/>
            <person name="Andreopoulos W."/>
            <person name="Angelini C."/>
            <person name="Antonin V."/>
            <person name="Barry K.W."/>
            <person name="Bougher N.L."/>
            <person name="Buchanan P."/>
            <person name="Buyck B."/>
            <person name="Bense V."/>
            <person name="Catcheside P."/>
            <person name="Chovatia M."/>
            <person name="Cooper J."/>
            <person name="Damon W."/>
            <person name="Desjardin D."/>
            <person name="Finy P."/>
            <person name="Geml J."/>
            <person name="Haridas S."/>
            <person name="Hughes K."/>
            <person name="Justo A."/>
            <person name="Karasinski D."/>
            <person name="Kautmanova I."/>
            <person name="Kiss B."/>
            <person name="Kocsube S."/>
            <person name="Kotiranta H."/>
            <person name="LaButti K.M."/>
            <person name="Lechner B.E."/>
            <person name="Liimatainen K."/>
            <person name="Lipzen A."/>
            <person name="Lukacs Z."/>
            <person name="Mihaltcheva S."/>
            <person name="Morgado L.N."/>
            <person name="Niskanen T."/>
            <person name="Noordeloos M.E."/>
            <person name="Ohm R.A."/>
            <person name="Ortiz-Santana B."/>
            <person name="Ovrebo C."/>
            <person name="Racz N."/>
            <person name="Riley R."/>
            <person name="Savchenko A."/>
            <person name="Shiryaev A."/>
            <person name="Soop K."/>
            <person name="Spirin V."/>
            <person name="Szebenyi C."/>
            <person name="Tomsovsky M."/>
            <person name="Tulloss R.E."/>
            <person name="Uehling J."/>
            <person name="Grigoriev I.V."/>
            <person name="Vagvolgyi C."/>
            <person name="Papp T."/>
            <person name="Martin F.M."/>
            <person name="Miettinen O."/>
            <person name="Hibbett D.S."/>
            <person name="Nagy L.G."/>
        </authorList>
    </citation>
    <scope>NUCLEOTIDE SEQUENCE [LARGE SCALE GENOMIC DNA]</scope>
    <source>
        <strain evidence="4 5">CBS 166.37</strain>
    </source>
</reference>
<feature type="domain" description="Protein kinase" evidence="3">
    <location>
        <begin position="54"/>
        <end position="321"/>
    </location>
</feature>
<dbReference type="InterPro" id="IPR011009">
    <property type="entry name" value="Kinase-like_dom_sf"/>
</dbReference>
<gene>
    <name evidence="4" type="ORF">BDQ12DRAFT_712411</name>
</gene>
<dbReference type="PANTHER" id="PTHR44329">
    <property type="entry name" value="SERINE/THREONINE-PROTEIN KINASE TNNI3K-RELATED"/>
    <property type="match status" value="1"/>
</dbReference>
<evidence type="ECO:0000256" key="2">
    <source>
        <dbReference type="ARBA" id="ARBA00022840"/>
    </source>
</evidence>
<dbReference type="GO" id="GO:0004674">
    <property type="term" value="F:protein serine/threonine kinase activity"/>
    <property type="evidence" value="ECO:0007669"/>
    <property type="project" value="TreeGrafter"/>
</dbReference>
<evidence type="ECO:0000313" key="4">
    <source>
        <dbReference type="EMBL" id="TFK38840.1"/>
    </source>
</evidence>
<sequence length="321" mass="36107">MALHRLSYNIKRVVAECFDFSAGIYRQLRRVKPSEVFVYHHLLKVPDLSGSVKLLSTSVRAYGGFGEVREGVWEQGPLKFKVAVKTIRVRENVGNKAARMLRKEVAIMKNLQHPNIVPFWGVAELEGGGGYGMVSEWIEGWTLHTFIRTHHTDSSVLSIRRRFEILGDVASGLEYLHAHFVVHGDLSATNVLINECGRVFICDFGLSRDTSQSVESAIITMLSILSGAVLNPSWNAPELVLDPNPFPTMSSDIYSFGALMFETLSGQQPYGQMTFYKIAQQMEDHKYPGRPSSEFLDDDAWGYIIHCFDHNPANRPRASEI</sequence>
<dbReference type="AlphaFoldDB" id="A0A5C3M0X2"/>
<dbReference type="Gene3D" id="1.10.510.10">
    <property type="entry name" value="Transferase(Phosphotransferase) domain 1"/>
    <property type="match status" value="1"/>
</dbReference>
<dbReference type="PROSITE" id="PS50011">
    <property type="entry name" value="PROTEIN_KINASE_DOM"/>
    <property type="match status" value="1"/>
</dbReference>
<keyword evidence="2" id="KW-0067">ATP-binding</keyword>
<name>A0A5C3M0X2_9AGAR</name>
<dbReference type="SUPFAM" id="SSF56112">
    <property type="entry name" value="Protein kinase-like (PK-like)"/>
    <property type="match status" value="1"/>
</dbReference>
<keyword evidence="1" id="KW-0547">Nucleotide-binding</keyword>
<dbReference type="PANTHER" id="PTHR44329:SF298">
    <property type="entry name" value="MIXED LINEAGE KINASE DOMAIN-LIKE PROTEIN"/>
    <property type="match status" value="1"/>
</dbReference>
<evidence type="ECO:0000256" key="1">
    <source>
        <dbReference type="ARBA" id="ARBA00022741"/>
    </source>
</evidence>
<dbReference type="InterPro" id="IPR008266">
    <property type="entry name" value="Tyr_kinase_AS"/>
</dbReference>
<keyword evidence="4" id="KW-0418">Kinase</keyword>
<dbReference type="InterPro" id="IPR051681">
    <property type="entry name" value="Ser/Thr_Kinases-Pseudokinases"/>
</dbReference>
<keyword evidence="5" id="KW-1185">Reference proteome</keyword>
<protein>
    <submittedName>
        <fullName evidence="4">Kinase-like domain-containing protein</fullName>
    </submittedName>
</protein>
<dbReference type="OrthoDB" id="346907at2759"/>
<evidence type="ECO:0000259" key="3">
    <source>
        <dbReference type="PROSITE" id="PS50011"/>
    </source>
</evidence>
<evidence type="ECO:0000313" key="5">
    <source>
        <dbReference type="Proteomes" id="UP000308652"/>
    </source>
</evidence>
<dbReference type="InterPro" id="IPR000719">
    <property type="entry name" value="Prot_kinase_dom"/>
</dbReference>
<dbReference type="Pfam" id="PF07714">
    <property type="entry name" value="PK_Tyr_Ser-Thr"/>
    <property type="match status" value="1"/>
</dbReference>